<dbReference type="STRING" id="1679444.PYTT_2587"/>
<dbReference type="GO" id="GO:0000455">
    <property type="term" value="P:enzyme-directed rRNA pseudouridine synthesis"/>
    <property type="evidence" value="ECO:0007669"/>
    <property type="project" value="TreeGrafter"/>
</dbReference>
<dbReference type="GO" id="GO:0009982">
    <property type="term" value="F:pseudouridine synthase activity"/>
    <property type="evidence" value="ECO:0007669"/>
    <property type="project" value="InterPro"/>
</dbReference>
<dbReference type="Proteomes" id="UP000176204">
    <property type="component" value="Chromosome I"/>
</dbReference>
<dbReference type="OrthoDB" id="9807829at2"/>
<proteinExistence type="inferred from homology"/>
<evidence type="ECO:0000259" key="2">
    <source>
        <dbReference type="Pfam" id="PF00849"/>
    </source>
</evidence>
<dbReference type="InterPro" id="IPR006145">
    <property type="entry name" value="PsdUridine_synth_RsuA/RluA"/>
</dbReference>
<evidence type="ECO:0000313" key="4">
    <source>
        <dbReference type="Proteomes" id="UP000176204"/>
    </source>
</evidence>
<reference evidence="4" key="1">
    <citation type="submission" date="2016-09" db="EMBL/GenBank/DDBJ databases">
        <authorList>
            <person name="Koehorst J."/>
        </authorList>
    </citation>
    <scope>NUCLEOTIDE SEQUENCE [LARGE SCALE GENOMIC DNA]</scope>
</reference>
<organism evidence="3 4">
    <name type="scientific">Akkermansia glycaniphila</name>
    <dbReference type="NCBI Taxonomy" id="1679444"/>
    <lineage>
        <taxon>Bacteria</taxon>
        <taxon>Pseudomonadati</taxon>
        <taxon>Verrucomicrobiota</taxon>
        <taxon>Verrucomicrobiia</taxon>
        <taxon>Verrucomicrobiales</taxon>
        <taxon>Akkermansiaceae</taxon>
        <taxon>Akkermansia</taxon>
    </lineage>
</organism>
<dbReference type="KEGG" id="agl:PYTT_2587"/>
<dbReference type="AlphaFoldDB" id="A0A1H6MIT5"/>
<dbReference type="GO" id="GO:0140098">
    <property type="term" value="F:catalytic activity, acting on RNA"/>
    <property type="evidence" value="ECO:0007669"/>
    <property type="project" value="UniProtKB-ARBA"/>
</dbReference>
<dbReference type="PANTHER" id="PTHR21600">
    <property type="entry name" value="MITOCHONDRIAL RNA PSEUDOURIDINE SYNTHASE"/>
    <property type="match status" value="1"/>
</dbReference>
<comment type="similarity">
    <text evidence="1">Belongs to the pseudouridine synthase RluA family.</text>
</comment>
<dbReference type="InterPro" id="IPR050188">
    <property type="entry name" value="RluA_PseudoU_synthase"/>
</dbReference>
<sequence>MKYDMPIAVEADFSVLYETEDFLAVSKAAPLLAHPTGEKNEPTLWHGLRELLAYELATGGQISLVNRLDRETSGITLVAKTLRAARELGKAMQRRELHKEYMALVLGHPAWRSCTCEEPILSQSSVRPSRIHVKQCCHPDGKPCFTSFRVLKTIPATRNLPAMSLIRCIPRTGRMHQIRVHLAHLGHPILGDKIYGFDETCYLDFIAEGWTPDMHRRLHLPRHALHSCALSFPWRDETVRIHAPLPEDMAALCRRQ</sequence>
<feature type="domain" description="Pseudouridine synthase RsuA/RluA-like" evidence="2">
    <location>
        <begin position="22"/>
        <end position="184"/>
    </location>
</feature>
<dbReference type="PANTHER" id="PTHR21600:SF87">
    <property type="entry name" value="RNA PSEUDOURIDYLATE SYNTHASE DOMAIN-CONTAINING PROTEIN 1"/>
    <property type="match status" value="1"/>
</dbReference>
<name>A0A1H6MIT5_9BACT</name>
<dbReference type="InterPro" id="IPR020103">
    <property type="entry name" value="PsdUridine_synth_cat_dom_sf"/>
</dbReference>
<accession>A0A1H6MIT5</accession>
<dbReference type="EMBL" id="LT629973">
    <property type="protein sequence ID" value="SEI01574.1"/>
    <property type="molecule type" value="Genomic_DNA"/>
</dbReference>
<evidence type="ECO:0000313" key="3">
    <source>
        <dbReference type="EMBL" id="SEI01574.1"/>
    </source>
</evidence>
<gene>
    <name evidence="3" type="ORF">PYTT_2587</name>
</gene>
<dbReference type="SUPFAM" id="SSF55120">
    <property type="entry name" value="Pseudouridine synthase"/>
    <property type="match status" value="1"/>
</dbReference>
<evidence type="ECO:0000256" key="1">
    <source>
        <dbReference type="ARBA" id="ARBA00010876"/>
    </source>
</evidence>
<dbReference type="RefSeq" id="WP_141675780.1">
    <property type="nucleotide sequence ID" value="NZ_LIGX01000020.1"/>
</dbReference>
<dbReference type="Gene3D" id="3.30.2350.10">
    <property type="entry name" value="Pseudouridine synthase"/>
    <property type="match status" value="1"/>
</dbReference>
<dbReference type="Pfam" id="PF00849">
    <property type="entry name" value="PseudoU_synth_2"/>
    <property type="match status" value="1"/>
</dbReference>
<protein>
    <submittedName>
        <fullName evidence="3">Rna pseudouridylate synthase</fullName>
    </submittedName>
</protein>
<dbReference type="CDD" id="cd02869">
    <property type="entry name" value="PseudoU_synth_RluA_like"/>
    <property type="match status" value="1"/>
</dbReference>
<keyword evidence="4" id="KW-1185">Reference proteome</keyword>
<dbReference type="GO" id="GO:0003723">
    <property type="term" value="F:RNA binding"/>
    <property type="evidence" value="ECO:0007669"/>
    <property type="project" value="InterPro"/>
</dbReference>